<feature type="region of interest" description="Disordered" evidence="1">
    <location>
        <begin position="214"/>
        <end position="241"/>
    </location>
</feature>
<dbReference type="OrthoDB" id="8876280at2759"/>
<protein>
    <submittedName>
        <fullName evidence="4">Uncharacterized protein LOC108254720 isoform X1</fullName>
    </submittedName>
</protein>
<organism evidence="3 4">
    <name type="scientific">Ictalurus punctatus</name>
    <name type="common">Channel catfish</name>
    <name type="synonym">Silurus punctatus</name>
    <dbReference type="NCBI Taxonomy" id="7998"/>
    <lineage>
        <taxon>Eukaryota</taxon>
        <taxon>Metazoa</taxon>
        <taxon>Chordata</taxon>
        <taxon>Craniata</taxon>
        <taxon>Vertebrata</taxon>
        <taxon>Euteleostomi</taxon>
        <taxon>Actinopterygii</taxon>
        <taxon>Neopterygii</taxon>
        <taxon>Teleostei</taxon>
        <taxon>Ostariophysi</taxon>
        <taxon>Siluriformes</taxon>
        <taxon>Ictaluridae</taxon>
        <taxon>Ictalurus</taxon>
    </lineage>
</organism>
<feature type="region of interest" description="Disordered" evidence="1">
    <location>
        <begin position="190"/>
        <end position="209"/>
    </location>
</feature>
<gene>
    <name evidence="4" type="primary">LOC108254720</name>
</gene>
<dbReference type="KEGG" id="ipu:108254720"/>
<feature type="compositionally biased region" description="Polar residues" evidence="1">
    <location>
        <begin position="214"/>
        <end position="226"/>
    </location>
</feature>
<dbReference type="Proteomes" id="UP000221080">
    <property type="component" value="Chromosome 21"/>
</dbReference>
<reference evidence="4" key="2">
    <citation type="submission" date="2025-08" db="UniProtKB">
        <authorList>
            <consortium name="RefSeq"/>
        </authorList>
    </citation>
    <scope>IDENTIFICATION</scope>
    <source>
        <tissue evidence="4">Blood</tissue>
    </source>
</reference>
<sequence>MLDLYAHYKFYHFFSICFGLGCGLCSYRPYYSLVMPVVLTVFCMFVFEAVGWCFGLPPHTRQCRGPPFHWRDALWGFAFALIVAVLHLHSYHVYTLSHGSGVAVFAIRGAIRRCRALWKHRNKGYTYFTGTNGQRGHTYFTGTNGQRGHTFFTGTNGQRGHTFFTGTNGQRGHTFFTGTNGQRSHTFFTGTPRNRGHASFTGTNNGQRDHTFFTGTNWNRGHTSFTGMPRNRGHAYSTGTD</sequence>
<evidence type="ECO:0000313" key="4">
    <source>
        <dbReference type="RefSeq" id="XP_017305459.2"/>
    </source>
</evidence>
<keyword evidence="2" id="KW-1133">Transmembrane helix</keyword>
<proteinExistence type="predicted"/>
<accession>A0A2D0PI03</accession>
<feature type="transmembrane region" description="Helical" evidence="2">
    <location>
        <begin position="12"/>
        <end position="31"/>
    </location>
</feature>
<evidence type="ECO:0000256" key="2">
    <source>
        <dbReference type="SAM" id="Phobius"/>
    </source>
</evidence>
<reference evidence="3" key="1">
    <citation type="journal article" date="2016" name="Nat. Commun.">
        <title>The channel catfish genome sequence provides insights into the evolution of scale formation in teleosts.</title>
        <authorList>
            <person name="Liu Z."/>
            <person name="Liu S."/>
            <person name="Yao J."/>
            <person name="Bao L."/>
            <person name="Zhang J."/>
            <person name="Li Y."/>
            <person name="Jiang C."/>
            <person name="Sun L."/>
            <person name="Wang R."/>
            <person name="Zhang Y."/>
            <person name="Zhou T."/>
            <person name="Zeng Q."/>
            <person name="Fu Q."/>
            <person name="Gao S."/>
            <person name="Li N."/>
            <person name="Koren S."/>
            <person name="Jiang Y."/>
            <person name="Zimin A."/>
            <person name="Xu P."/>
            <person name="Phillippy A.M."/>
            <person name="Geng X."/>
            <person name="Song L."/>
            <person name="Sun F."/>
            <person name="Li C."/>
            <person name="Wang X."/>
            <person name="Chen A."/>
            <person name="Jin Y."/>
            <person name="Yuan Z."/>
            <person name="Yang Y."/>
            <person name="Tan S."/>
            <person name="Peatman E."/>
            <person name="Lu J."/>
            <person name="Qin Z."/>
            <person name="Dunham R."/>
            <person name="Li Z."/>
            <person name="Sonstegard T."/>
            <person name="Feng J."/>
            <person name="Danzmann R.G."/>
            <person name="Schroeder S."/>
            <person name="Scheffler B."/>
            <person name="Duke M.V."/>
            <person name="Ballard L."/>
            <person name="Kucuktas H."/>
            <person name="Kaltenboeck L."/>
            <person name="Liu H."/>
            <person name="Armbruster J."/>
            <person name="Xie Y."/>
            <person name="Kirby M.L."/>
            <person name="Tian Y."/>
            <person name="Flanagan M.E."/>
            <person name="Mu W."/>
            <person name="Waldbieser G.C."/>
        </authorList>
    </citation>
    <scope>NUCLEOTIDE SEQUENCE [LARGE SCALE GENOMIC DNA]</scope>
    <source>
        <strain evidence="3">SDA103</strain>
    </source>
</reference>
<evidence type="ECO:0000313" key="3">
    <source>
        <dbReference type="Proteomes" id="UP000221080"/>
    </source>
</evidence>
<name>A0A2D0PI03_ICTPU</name>
<evidence type="ECO:0000256" key="1">
    <source>
        <dbReference type="SAM" id="MobiDB-lite"/>
    </source>
</evidence>
<dbReference type="AlphaFoldDB" id="A0A2D0PI03"/>
<dbReference type="GeneID" id="108254720"/>
<feature type="transmembrane region" description="Helical" evidence="2">
    <location>
        <begin position="37"/>
        <end position="56"/>
    </location>
</feature>
<keyword evidence="2" id="KW-0812">Transmembrane</keyword>
<feature type="transmembrane region" description="Helical" evidence="2">
    <location>
        <begin position="68"/>
        <end position="87"/>
    </location>
</feature>
<keyword evidence="2" id="KW-0472">Membrane</keyword>
<dbReference type="RefSeq" id="XP_017305459.2">
    <property type="nucleotide sequence ID" value="XM_017449970.3"/>
</dbReference>
<keyword evidence="3" id="KW-1185">Reference proteome</keyword>